<evidence type="ECO:0000313" key="5">
    <source>
        <dbReference type="Proteomes" id="UP000728185"/>
    </source>
</evidence>
<evidence type="ECO:0000313" key="4">
    <source>
        <dbReference type="EMBL" id="KAA0183830.1"/>
    </source>
</evidence>
<keyword evidence="5" id="KW-1185">Reference proteome</keyword>
<sequence length="388" mass="44163">SVLFKFNDSEPRVFLISPLVCSQDPKLRDGNGFMEVAAYGIAQLVDLDSLRNEFGKDPAYRHVPLPADLNPEVLLISANPKSSADSPVPRDAFIFRNGSVVFWNMPESESIDFSSLTRSPLVSHLQHRLFLNRVRPFCTEILPLQLVEREDLQFQFTESPTRILDENIHLQTQESRNPSATHTKTTEPLSAPSVSTTSDRATDAPGINPDPPLSVTLNAESFGLQWPRLVPIEDPVRMEQFAFSDALALSVKLSLLENRFDAVAVQMEPWIKLVSLRQEMKRGRQRSFNRSNVLKKTGELFTLRHLLNVSTSMIETADFYWDRPEIERLHDQLRSVLSISSRTRVLNSRLNMCCELTQILSNHLQSQHASHLEWMIIILILIEVSRLL</sequence>
<dbReference type="PANTHER" id="PTHR16255">
    <property type="entry name" value="REQUIRED FOR MEIOTIC NUCLEAR DIVISION PROTEIN 1 HOMOLOG"/>
    <property type="match status" value="1"/>
</dbReference>
<dbReference type="EMBL" id="LUCM01011543">
    <property type="protein sequence ID" value="KAA0183830.1"/>
    <property type="molecule type" value="Genomic_DNA"/>
</dbReference>
<gene>
    <name evidence="4" type="ORF">FBUS_01178</name>
</gene>
<comment type="caution">
    <text evidence="4">The sequence shown here is derived from an EMBL/GenBank/DDBJ whole genome shotgun (WGS) entry which is preliminary data.</text>
</comment>
<evidence type="ECO:0000256" key="1">
    <source>
        <dbReference type="ARBA" id="ARBA00008306"/>
    </source>
</evidence>
<dbReference type="InterPro" id="IPR003734">
    <property type="entry name" value="DUF155"/>
</dbReference>
<evidence type="ECO:0000259" key="3">
    <source>
        <dbReference type="Pfam" id="PF02582"/>
    </source>
</evidence>
<accession>A0A8E0RNJ6</accession>
<reference evidence="4" key="1">
    <citation type="submission" date="2019-05" db="EMBL/GenBank/DDBJ databases">
        <title>Annotation for the trematode Fasciolopsis buski.</title>
        <authorList>
            <person name="Choi Y.-J."/>
        </authorList>
    </citation>
    <scope>NUCLEOTIDE SEQUENCE</scope>
    <source>
        <strain evidence="4">HT</strain>
        <tissue evidence="4">Whole worm</tissue>
    </source>
</reference>
<dbReference type="Pfam" id="PF02582">
    <property type="entry name" value="DUF155"/>
    <property type="match status" value="1"/>
</dbReference>
<dbReference type="GO" id="GO:0070131">
    <property type="term" value="P:positive regulation of mitochondrial translation"/>
    <property type="evidence" value="ECO:0007669"/>
    <property type="project" value="TreeGrafter"/>
</dbReference>
<dbReference type="AlphaFoldDB" id="A0A8E0RNJ6"/>
<dbReference type="Proteomes" id="UP000728185">
    <property type="component" value="Unassembled WGS sequence"/>
</dbReference>
<comment type="similarity">
    <text evidence="1">Belongs to the RMD1/sif2 family.</text>
</comment>
<protein>
    <submittedName>
        <fullName evidence="4">Required for meiotic nuclear division protein 1</fullName>
    </submittedName>
</protein>
<organism evidence="4 5">
    <name type="scientific">Fasciolopsis buskii</name>
    <dbReference type="NCBI Taxonomy" id="27845"/>
    <lineage>
        <taxon>Eukaryota</taxon>
        <taxon>Metazoa</taxon>
        <taxon>Spiralia</taxon>
        <taxon>Lophotrochozoa</taxon>
        <taxon>Platyhelminthes</taxon>
        <taxon>Trematoda</taxon>
        <taxon>Digenea</taxon>
        <taxon>Plagiorchiida</taxon>
        <taxon>Echinostomata</taxon>
        <taxon>Echinostomatoidea</taxon>
        <taxon>Fasciolidae</taxon>
        <taxon>Fasciolopsis</taxon>
    </lineage>
</organism>
<dbReference type="OrthoDB" id="242766at2759"/>
<feature type="domain" description="DUF155" evidence="3">
    <location>
        <begin position="93"/>
        <end position="347"/>
    </location>
</feature>
<evidence type="ECO:0000256" key="2">
    <source>
        <dbReference type="SAM" id="MobiDB-lite"/>
    </source>
</evidence>
<name>A0A8E0RNJ6_9TREM</name>
<feature type="region of interest" description="Disordered" evidence="2">
    <location>
        <begin position="172"/>
        <end position="212"/>
    </location>
</feature>
<dbReference type="PANTHER" id="PTHR16255:SF1">
    <property type="entry name" value="REQUIRED FOR MEIOTIC NUCLEAR DIVISION PROTEIN 1 HOMOLOG"/>
    <property type="match status" value="1"/>
</dbReference>
<proteinExistence type="inferred from homology"/>
<feature type="non-terminal residue" evidence="4">
    <location>
        <position position="1"/>
    </location>
</feature>
<dbReference type="InterPro" id="IPR051624">
    <property type="entry name" value="RMD1/Sad1-interacting"/>
</dbReference>
<dbReference type="GO" id="GO:0005739">
    <property type="term" value="C:mitochondrion"/>
    <property type="evidence" value="ECO:0007669"/>
    <property type="project" value="UniProtKB-ARBA"/>
</dbReference>
<feature type="compositionally biased region" description="Polar residues" evidence="2">
    <location>
        <begin position="172"/>
        <end position="199"/>
    </location>
</feature>